<reference evidence="3" key="1">
    <citation type="journal article" date="2014" name="Proc. Natl. Acad. Sci. U.S.A.">
        <title>Extensive sampling of basidiomycete genomes demonstrates inadequacy of the white-rot/brown-rot paradigm for wood decay fungi.</title>
        <authorList>
            <person name="Riley R."/>
            <person name="Salamov A.A."/>
            <person name="Brown D.W."/>
            <person name="Nagy L.G."/>
            <person name="Floudas D."/>
            <person name="Held B.W."/>
            <person name="Levasseur A."/>
            <person name="Lombard V."/>
            <person name="Morin E."/>
            <person name="Otillar R."/>
            <person name="Lindquist E.A."/>
            <person name="Sun H."/>
            <person name="LaButti K.M."/>
            <person name="Schmutz J."/>
            <person name="Jabbour D."/>
            <person name="Luo H."/>
            <person name="Baker S.E."/>
            <person name="Pisabarro A.G."/>
            <person name="Walton J.D."/>
            <person name="Blanchette R.A."/>
            <person name="Henrissat B."/>
            <person name="Martin F."/>
            <person name="Cullen D."/>
            <person name="Hibbett D.S."/>
            <person name="Grigoriev I.V."/>
        </authorList>
    </citation>
    <scope>NUCLEOTIDE SEQUENCE [LARGE SCALE GENOMIC DNA]</scope>
    <source>
        <strain evidence="3">CBS 339.88</strain>
    </source>
</reference>
<feature type="region of interest" description="Disordered" evidence="1">
    <location>
        <begin position="98"/>
        <end position="119"/>
    </location>
</feature>
<organism evidence="2 3">
    <name type="scientific">Galerina marginata (strain CBS 339.88)</name>
    <dbReference type="NCBI Taxonomy" id="685588"/>
    <lineage>
        <taxon>Eukaryota</taxon>
        <taxon>Fungi</taxon>
        <taxon>Dikarya</taxon>
        <taxon>Basidiomycota</taxon>
        <taxon>Agaricomycotina</taxon>
        <taxon>Agaricomycetes</taxon>
        <taxon>Agaricomycetidae</taxon>
        <taxon>Agaricales</taxon>
        <taxon>Agaricineae</taxon>
        <taxon>Strophariaceae</taxon>
        <taxon>Galerina</taxon>
    </lineage>
</organism>
<dbReference type="AlphaFoldDB" id="A0A067S2R2"/>
<proteinExistence type="predicted"/>
<feature type="region of interest" description="Disordered" evidence="1">
    <location>
        <begin position="1"/>
        <end position="29"/>
    </location>
</feature>
<evidence type="ECO:0000256" key="1">
    <source>
        <dbReference type="SAM" id="MobiDB-lite"/>
    </source>
</evidence>
<name>A0A067S2R2_GALM3</name>
<evidence type="ECO:0000313" key="2">
    <source>
        <dbReference type="EMBL" id="KDR65061.1"/>
    </source>
</evidence>
<sequence length="261" mass="28820">MTSDASASTVHTPPSRPTTPMQPHNRLFEPHRSSQLPHLVNVAALVTPPPPPRMTSTQIHTDEAAIPPPAKRRVACEDTIRTANSERARRCTTCSPSLAKAEDGYTSSTTTAGEDRSTDLQSYGRSSYFLDSVEENWILYPLVFPHGVVDGICAPFKRLDPGSGIQDIATMRRKLDGDDDWIVVVAAASHGGDVCADRSTSSRDRHPTCKKLASRRTGAINETLVCPDDTVDNIRALLQVNIRPTNEKWMELRRTDWLYCV</sequence>
<accession>A0A067S2R2</accession>
<protein>
    <submittedName>
        <fullName evidence="2">Uncharacterized protein</fullName>
    </submittedName>
</protein>
<keyword evidence="3" id="KW-1185">Reference proteome</keyword>
<dbReference type="HOGENOM" id="CLU_1065763_0_0_1"/>
<feature type="compositionally biased region" description="Polar residues" evidence="1">
    <location>
        <begin position="1"/>
        <end position="22"/>
    </location>
</feature>
<evidence type="ECO:0000313" key="3">
    <source>
        <dbReference type="Proteomes" id="UP000027222"/>
    </source>
</evidence>
<dbReference type="Proteomes" id="UP000027222">
    <property type="component" value="Unassembled WGS sequence"/>
</dbReference>
<gene>
    <name evidence="2" type="ORF">GALMADRAFT_149023</name>
</gene>
<dbReference type="EMBL" id="KL142546">
    <property type="protein sequence ID" value="KDR65061.1"/>
    <property type="molecule type" value="Genomic_DNA"/>
</dbReference>